<accession>A0AAW2LP93</accession>
<comment type="caution">
    <text evidence="1">The sequence shown here is derived from an EMBL/GenBank/DDBJ whole genome shotgun (WGS) entry which is preliminary data.</text>
</comment>
<gene>
    <name evidence="1" type="ORF">Sradi_5321700</name>
</gene>
<proteinExistence type="predicted"/>
<name>A0AAW2LP93_SESRA</name>
<protein>
    <submittedName>
        <fullName evidence="1">Uncharacterized protein</fullName>
    </submittedName>
</protein>
<dbReference type="AlphaFoldDB" id="A0AAW2LP93"/>
<dbReference type="EMBL" id="JACGWJ010000024">
    <property type="protein sequence ID" value="KAL0320602.1"/>
    <property type="molecule type" value="Genomic_DNA"/>
</dbReference>
<organism evidence="1">
    <name type="scientific">Sesamum radiatum</name>
    <name type="common">Black benniseed</name>
    <dbReference type="NCBI Taxonomy" id="300843"/>
    <lineage>
        <taxon>Eukaryota</taxon>
        <taxon>Viridiplantae</taxon>
        <taxon>Streptophyta</taxon>
        <taxon>Embryophyta</taxon>
        <taxon>Tracheophyta</taxon>
        <taxon>Spermatophyta</taxon>
        <taxon>Magnoliopsida</taxon>
        <taxon>eudicotyledons</taxon>
        <taxon>Gunneridae</taxon>
        <taxon>Pentapetalae</taxon>
        <taxon>asterids</taxon>
        <taxon>lamiids</taxon>
        <taxon>Lamiales</taxon>
        <taxon>Pedaliaceae</taxon>
        <taxon>Sesamum</taxon>
    </lineage>
</organism>
<evidence type="ECO:0000313" key="1">
    <source>
        <dbReference type="EMBL" id="KAL0320602.1"/>
    </source>
</evidence>
<reference evidence="1" key="2">
    <citation type="journal article" date="2024" name="Plant">
        <title>Genomic evolution and insights into agronomic trait innovations of Sesamum species.</title>
        <authorList>
            <person name="Miao H."/>
            <person name="Wang L."/>
            <person name="Qu L."/>
            <person name="Liu H."/>
            <person name="Sun Y."/>
            <person name="Le M."/>
            <person name="Wang Q."/>
            <person name="Wei S."/>
            <person name="Zheng Y."/>
            <person name="Lin W."/>
            <person name="Duan Y."/>
            <person name="Cao H."/>
            <person name="Xiong S."/>
            <person name="Wang X."/>
            <person name="Wei L."/>
            <person name="Li C."/>
            <person name="Ma Q."/>
            <person name="Ju M."/>
            <person name="Zhao R."/>
            <person name="Li G."/>
            <person name="Mu C."/>
            <person name="Tian Q."/>
            <person name="Mei H."/>
            <person name="Zhang T."/>
            <person name="Gao T."/>
            <person name="Zhang H."/>
        </authorList>
    </citation>
    <scope>NUCLEOTIDE SEQUENCE</scope>
    <source>
        <strain evidence="1">G02</strain>
    </source>
</reference>
<sequence length="79" mass="9179">MGRRKRESKPGMLVVDEDPVWQKPVKEEQDSSDEKSLKLMKILKSSVWEDWSNWGLDALLVPFLRMEVAGFLCLMLLIT</sequence>
<reference evidence="1" key="1">
    <citation type="submission" date="2020-06" db="EMBL/GenBank/DDBJ databases">
        <authorList>
            <person name="Li T."/>
            <person name="Hu X."/>
            <person name="Zhang T."/>
            <person name="Song X."/>
            <person name="Zhang H."/>
            <person name="Dai N."/>
            <person name="Sheng W."/>
            <person name="Hou X."/>
            <person name="Wei L."/>
        </authorList>
    </citation>
    <scope>NUCLEOTIDE SEQUENCE</scope>
    <source>
        <strain evidence="1">G02</strain>
        <tissue evidence="1">Leaf</tissue>
    </source>
</reference>